<dbReference type="InterPro" id="IPR001633">
    <property type="entry name" value="EAL_dom"/>
</dbReference>
<dbReference type="OrthoDB" id="1673646at2"/>
<name>A0A380WJA9_AMIAI</name>
<dbReference type="InterPro" id="IPR035919">
    <property type="entry name" value="EAL_sf"/>
</dbReference>
<dbReference type="EMBL" id="UFSM01000001">
    <property type="protein sequence ID" value="SUU88991.1"/>
    <property type="molecule type" value="Genomic_DNA"/>
</dbReference>
<feature type="domain" description="EAL" evidence="1">
    <location>
        <begin position="10"/>
        <end position="265"/>
    </location>
</feature>
<dbReference type="CDD" id="cd01948">
    <property type="entry name" value="EAL"/>
    <property type="match status" value="1"/>
</dbReference>
<dbReference type="PROSITE" id="PS50883">
    <property type="entry name" value="EAL"/>
    <property type="match status" value="1"/>
</dbReference>
<dbReference type="Gene3D" id="3.20.20.450">
    <property type="entry name" value="EAL domain"/>
    <property type="match status" value="1"/>
</dbReference>
<dbReference type="InterPro" id="IPR050706">
    <property type="entry name" value="Cyclic-di-GMP_PDE-like"/>
</dbReference>
<gene>
    <name evidence="2" type="primary">cph2_4</name>
    <name evidence="2" type="ORF">NCTC10684_02223</name>
</gene>
<dbReference type="PANTHER" id="PTHR33121:SF76">
    <property type="entry name" value="SIGNALING PROTEIN"/>
    <property type="match status" value="1"/>
</dbReference>
<organism evidence="2 3">
    <name type="scientific">Aminobacter aminovorans</name>
    <name type="common">Chelatobacter heintzii</name>
    <dbReference type="NCBI Taxonomy" id="83263"/>
    <lineage>
        <taxon>Bacteria</taxon>
        <taxon>Pseudomonadati</taxon>
        <taxon>Pseudomonadota</taxon>
        <taxon>Alphaproteobacteria</taxon>
        <taxon>Hyphomicrobiales</taxon>
        <taxon>Phyllobacteriaceae</taxon>
        <taxon>Aminobacter</taxon>
    </lineage>
</organism>
<dbReference type="GO" id="GO:0071111">
    <property type="term" value="F:cyclic-guanylate-specific phosphodiesterase activity"/>
    <property type="evidence" value="ECO:0007669"/>
    <property type="project" value="InterPro"/>
</dbReference>
<accession>A0A380WJA9</accession>
<dbReference type="Proteomes" id="UP000254701">
    <property type="component" value="Unassembled WGS sequence"/>
</dbReference>
<proteinExistence type="predicted"/>
<sequence length="303" mass="33387">MSKSIGLAQIIRHDDGSASGVWGVHALRSAFQPIFAFQSGRLLVTAFEGLIRPFRGTEAVPPGIFFAAVEGIERLHVETLTRTLHLLNAAVFLPKDASIFINFDPSVFLDRSISEHALRDMRQVLNETGIDPRRIVCEVTEKKPASEEALFEFVRALKDSGLRIAVDDFGSDESDIKRIRDIKPDIVKFDAHWISRLMESGAGFALLKEMVANFEDKGIRTVFEGLEESWQLQLAERSGASMVQGFVLALPEIVPANFSHFEPVAPGAAGDHRTELLPAGIADAVAVRAPRSSRSFGKRTVHE</sequence>
<dbReference type="SUPFAM" id="SSF141868">
    <property type="entry name" value="EAL domain-like"/>
    <property type="match status" value="1"/>
</dbReference>
<evidence type="ECO:0000313" key="2">
    <source>
        <dbReference type="EMBL" id="SUU88991.1"/>
    </source>
</evidence>
<reference evidence="2 3" key="1">
    <citation type="submission" date="2018-06" db="EMBL/GenBank/DDBJ databases">
        <authorList>
            <consortium name="Pathogen Informatics"/>
            <person name="Doyle S."/>
        </authorList>
    </citation>
    <scope>NUCLEOTIDE SEQUENCE [LARGE SCALE GENOMIC DNA]</scope>
    <source>
        <strain evidence="2 3">NCTC10684</strain>
    </source>
</reference>
<dbReference type="PANTHER" id="PTHR33121">
    <property type="entry name" value="CYCLIC DI-GMP PHOSPHODIESTERASE PDEF"/>
    <property type="match status" value="1"/>
</dbReference>
<dbReference type="Pfam" id="PF00563">
    <property type="entry name" value="EAL"/>
    <property type="match status" value="1"/>
</dbReference>
<evidence type="ECO:0000259" key="1">
    <source>
        <dbReference type="PROSITE" id="PS50883"/>
    </source>
</evidence>
<dbReference type="SMART" id="SM00052">
    <property type="entry name" value="EAL"/>
    <property type="match status" value="1"/>
</dbReference>
<protein>
    <submittedName>
        <fullName evidence="2">Bacteriophytochrome cph2</fullName>
    </submittedName>
</protein>
<dbReference type="RefSeq" id="WP_115731234.1">
    <property type="nucleotide sequence ID" value="NZ_BAAAVY010000019.1"/>
</dbReference>
<dbReference type="AlphaFoldDB" id="A0A380WJA9"/>
<evidence type="ECO:0000313" key="3">
    <source>
        <dbReference type="Proteomes" id="UP000254701"/>
    </source>
</evidence>